<evidence type="ECO:0000313" key="4">
    <source>
        <dbReference type="Proteomes" id="UP000291116"/>
    </source>
</evidence>
<sequence>MSSSAAVASADTTAAGAISAALHAGNQSSAAEKKKLKPVTTKKIIHTKHKITTTRMGFTDAESIANENSEKNQKKGRSRKPRRIIPNEKEYIPEDEQPTARDIVGGRGGRSNHHPGNRPYWVRILESRAEYTNCRSDLDKSRIANGILMDPT</sequence>
<evidence type="ECO:0000259" key="2">
    <source>
        <dbReference type="Pfam" id="PF20710"/>
    </source>
</evidence>
<evidence type="ECO:0000256" key="1">
    <source>
        <dbReference type="SAM" id="MobiDB-lite"/>
    </source>
</evidence>
<name>A0A448Z7P3_9STRA</name>
<organism evidence="3 4">
    <name type="scientific">Pseudo-nitzschia multistriata</name>
    <dbReference type="NCBI Taxonomy" id="183589"/>
    <lineage>
        <taxon>Eukaryota</taxon>
        <taxon>Sar</taxon>
        <taxon>Stramenopiles</taxon>
        <taxon>Ochrophyta</taxon>
        <taxon>Bacillariophyta</taxon>
        <taxon>Bacillariophyceae</taxon>
        <taxon>Bacillariophycidae</taxon>
        <taxon>Bacillariales</taxon>
        <taxon>Bacillariaceae</taxon>
        <taxon>Pseudo-nitzschia</taxon>
    </lineage>
</organism>
<evidence type="ECO:0000313" key="3">
    <source>
        <dbReference type="EMBL" id="VEU38064.1"/>
    </source>
</evidence>
<reference evidence="3 4" key="1">
    <citation type="submission" date="2019-01" db="EMBL/GenBank/DDBJ databases">
        <authorList>
            <person name="Ferrante I. M."/>
        </authorList>
    </citation>
    <scope>NUCLEOTIDE SEQUENCE [LARGE SCALE GENOMIC DNA]</scope>
    <source>
        <strain evidence="3 4">B856</strain>
    </source>
</reference>
<dbReference type="Pfam" id="PF20710">
    <property type="entry name" value="DUF6824"/>
    <property type="match status" value="1"/>
</dbReference>
<dbReference type="Proteomes" id="UP000291116">
    <property type="component" value="Unassembled WGS sequence"/>
</dbReference>
<dbReference type="OrthoDB" id="48647at2759"/>
<gene>
    <name evidence="3" type="ORF">PSNMU_V1.4_AUG-EV-PASAV3_0048750</name>
</gene>
<feature type="domain" description="DUF6824" evidence="2">
    <location>
        <begin position="102"/>
        <end position="148"/>
    </location>
</feature>
<dbReference type="EMBL" id="CAACVS010000152">
    <property type="protein sequence ID" value="VEU38064.1"/>
    <property type="molecule type" value="Genomic_DNA"/>
</dbReference>
<protein>
    <recommendedName>
        <fullName evidence="2">DUF6824 domain-containing protein</fullName>
    </recommendedName>
</protein>
<accession>A0A448Z7P3</accession>
<feature type="region of interest" description="Disordered" evidence="1">
    <location>
        <begin position="23"/>
        <end position="116"/>
    </location>
</feature>
<feature type="compositionally biased region" description="Basic residues" evidence="1">
    <location>
        <begin position="74"/>
        <end position="83"/>
    </location>
</feature>
<dbReference type="InterPro" id="IPR049227">
    <property type="entry name" value="DUF6824"/>
</dbReference>
<keyword evidence="4" id="KW-1185">Reference proteome</keyword>
<dbReference type="AlphaFoldDB" id="A0A448Z7P3"/>
<feature type="compositionally biased region" description="Basic residues" evidence="1">
    <location>
        <begin position="43"/>
        <end position="52"/>
    </location>
</feature>
<proteinExistence type="predicted"/>